<dbReference type="EMBL" id="JACXYZ010000002">
    <property type="protein sequence ID" value="MBD3925688.1"/>
    <property type="molecule type" value="Genomic_DNA"/>
</dbReference>
<feature type="transmembrane region" description="Helical" evidence="1">
    <location>
        <begin position="209"/>
        <end position="229"/>
    </location>
</feature>
<evidence type="ECO:0000313" key="3">
    <source>
        <dbReference type="Proteomes" id="UP000618818"/>
    </source>
</evidence>
<evidence type="ECO:0000313" key="2">
    <source>
        <dbReference type="EMBL" id="MBD3925688.1"/>
    </source>
</evidence>
<dbReference type="Proteomes" id="UP000618818">
    <property type="component" value="Unassembled WGS sequence"/>
</dbReference>
<proteinExistence type="predicted"/>
<evidence type="ECO:0008006" key="4">
    <source>
        <dbReference type="Google" id="ProtNLM"/>
    </source>
</evidence>
<reference evidence="2 3" key="1">
    <citation type="submission" date="2020-09" db="EMBL/GenBank/DDBJ databases">
        <title>novel species in genus Nocardioides.</title>
        <authorList>
            <person name="Zhang G."/>
        </authorList>
    </citation>
    <scope>NUCLEOTIDE SEQUENCE [LARGE SCALE GENOMIC DNA]</scope>
    <source>
        <strain evidence="2 3">KCTC 39551</strain>
    </source>
</reference>
<organism evidence="2 3">
    <name type="scientific">Nocardioides cavernae</name>
    <dbReference type="NCBI Taxonomy" id="1921566"/>
    <lineage>
        <taxon>Bacteria</taxon>
        <taxon>Bacillati</taxon>
        <taxon>Actinomycetota</taxon>
        <taxon>Actinomycetes</taxon>
        <taxon>Propionibacteriales</taxon>
        <taxon>Nocardioidaceae</taxon>
        <taxon>Nocardioides</taxon>
    </lineage>
</organism>
<gene>
    <name evidence="2" type="ORF">IEZ26_13730</name>
</gene>
<keyword evidence="1" id="KW-1133">Transmembrane helix</keyword>
<sequence length="274" mass="29623">MNLVVGILVVVAATAVTVTAMLTVRRRAPDGSYFQDGDRASGVFGVLATGFSVLLGFIIFLSFQSYDSSRSGAEMEATTVLQQAQTAQFLPSAASAELTAELACYARSVAGAEWKALESGTLGDRINPWGVELFRTISDVVPKEATEQSAYDRWMDQTIQREQARITRVHGAEGIIPLPLWLALFLITAVIFGYLLFFADPTEGPVTQAMLMGSSTAVITLLLLLLAFFDHPHGGGIGRLQPVAMERTVRLIDTEIEILDLDIRLPCDGDGNPL</sequence>
<accession>A0ABR8NC18</accession>
<dbReference type="Pfam" id="PF14023">
    <property type="entry name" value="Bestrophin-like"/>
    <property type="match status" value="1"/>
</dbReference>
<evidence type="ECO:0000256" key="1">
    <source>
        <dbReference type="SAM" id="Phobius"/>
    </source>
</evidence>
<comment type="caution">
    <text evidence="2">The sequence shown here is derived from an EMBL/GenBank/DDBJ whole genome shotgun (WGS) entry which is preliminary data.</text>
</comment>
<feature type="transmembrane region" description="Helical" evidence="1">
    <location>
        <begin position="175"/>
        <end position="197"/>
    </location>
</feature>
<keyword evidence="1" id="KW-0812">Transmembrane</keyword>
<protein>
    <recommendedName>
        <fullName evidence="4">DUF4239 domain-containing protein</fullName>
    </recommendedName>
</protein>
<keyword evidence="3" id="KW-1185">Reference proteome</keyword>
<feature type="transmembrane region" description="Helical" evidence="1">
    <location>
        <begin position="43"/>
        <end position="63"/>
    </location>
</feature>
<name>A0ABR8NC18_9ACTN</name>
<keyword evidence="1" id="KW-0472">Membrane</keyword>
<dbReference type="RefSeq" id="WP_191195573.1">
    <property type="nucleotide sequence ID" value="NZ_JACXYZ010000002.1"/>
</dbReference>
<dbReference type="InterPro" id="IPR025333">
    <property type="entry name" value="DUF4239"/>
</dbReference>